<accession>A0ABV0TPT1</accession>
<organism evidence="1 2">
    <name type="scientific">Ilyodon furcidens</name>
    <name type="common">goldbreast splitfin</name>
    <dbReference type="NCBI Taxonomy" id="33524"/>
    <lineage>
        <taxon>Eukaryota</taxon>
        <taxon>Metazoa</taxon>
        <taxon>Chordata</taxon>
        <taxon>Craniata</taxon>
        <taxon>Vertebrata</taxon>
        <taxon>Euteleostomi</taxon>
        <taxon>Actinopterygii</taxon>
        <taxon>Neopterygii</taxon>
        <taxon>Teleostei</taxon>
        <taxon>Neoteleostei</taxon>
        <taxon>Acanthomorphata</taxon>
        <taxon>Ovalentaria</taxon>
        <taxon>Atherinomorphae</taxon>
        <taxon>Cyprinodontiformes</taxon>
        <taxon>Goodeidae</taxon>
        <taxon>Ilyodon</taxon>
    </lineage>
</organism>
<gene>
    <name evidence="1" type="ORF">ILYODFUR_036494</name>
</gene>
<evidence type="ECO:0000313" key="1">
    <source>
        <dbReference type="EMBL" id="MEQ2234933.1"/>
    </source>
</evidence>
<sequence length="67" mass="7200">MISLDSPDQITGPALHALPVHPLTLSTDWRSPLTSHTNLPVSVSVVCSLLPSLSIITRKSQSRKPDS</sequence>
<evidence type="ECO:0000313" key="2">
    <source>
        <dbReference type="Proteomes" id="UP001482620"/>
    </source>
</evidence>
<proteinExistence type="predicted"/>
<comment type="caution">
    <text evidence="1">The sequence shown here is derived from an EMBL/GenBank/DDBJ whole genome shotgun (WGS) entry which is preliminary data.</text>
</comment>
<reference evidence="1 2" key="1">
    <citation type="submission" date="2021-06" db="EMBL/GenBank/DDBJ databases">
        <authorList>
            <person name="Palmer J.M."/>
        </authorList>
    </citation>
    <scope>NUCLEOTIDE SEQUENCE [LARGE SCALE GENOMIC DNA]</scope>
    <source>
        <strain evidence="2">if_2019</strain>
        <tissue evidence="1">Muscle</tissue>
    </source>
</reference>
<dbReference type="Proteomes" id="UP001482620">
    <property type="component" value="Unassembled WGS sequence"/>
</dbReference>
<keyword evidence="2" id="KW-1185">Reference proteome</keyword>
<dbReference type="EMBL" id="JAHRIQ010042214">
    <property type="protein sequence ID" value="MEQ2234933.1"/>
    <property type="molecule type" value="Genomic_DNA"/>
</dbReference>
<protein>
    <submittedName>
        <fullName evidence="1">Uncharacterized protein</fullName>
    </submittedName>
</protein>
<name>A0ABV0TPT1_9TELE</name>